<evidence type="ECO:0000256" key="1">
    <source>
        <dbReference type="ARBA" id="ARBA00008005"/>
    </source>
</evidence>
<name>A0ABX8LVR1_9GAMM</name>
<dbReference type="Pfam" id="PF04984">
    <property type="entry name" value="Phage_sheath_1"/>
    <property type="match status" value="1"/>
</dbReference>
<feature type="domain" description="Tail sheath protein subtilisin-like" evidence="3">
    <location>
        <begin position="262"/>
        <end position="375"/>
    </location>
</feature>
<protein>
    <submittedName>
        <fullName evidence="5">Phage tail protein</fullName>
    </submittedName>
</protein>
<evidence type="ECO:0000256" key="2">
    <source>
        <dbReference type="SAM" id="MobiDB-lite"/>
    </source>
</evidence>
<keyword evidence="6" id="KW-1185">Reference proteome</keyword>
<reference evidence="5 6" key="1">
    <citation type="submission" date="2017-03" db="EMBL/GenBank/DDBJ databases">
        <title>Genome comparison of Photorhabdus luminescens strain 0813-124 phase variants.</title>
        <authorList>
            <person name="Chien C.-C."/>
            <person name="Chen W.-J."/>
            <person name="Shih M.-C."/>
            <person name="Hsieh F.-C."/>
        </authorList>
    </citation>
    <scope>NUCLEOTIDE SEQUENCE [LARGE SCALE GENOMIC DNA]</scope>
    <source>
        <strain evidence="5 6">0813-124 phase II</strain>
    </source>
</reference>
<dbReference type="InterPro" id="IPR052042">
    <property type="entry name" value="Tail_sheath_structural"/>
</dbReference>
<dbReference type="InterPro" id="IPR035089">
    <property type="entry name" value="Phage_sheath_subtilisin"/>
</dbReference>
<dbReference type="Pfam" id="PF17482">
    <property type="entry name" value="Phage_sheath_1C"/>
    <property type="match status" value="1"/>
</dbReference>
<comment type="similarity">
    <text evidence="1">Belongs to the myoviridae tail sheath protein family.</text>
</comment>
<dbReference type="Proteomes" id="UP000693715">
    <property type="component" value="Chromosome"/>
</dbReference>
<dbReference type="EMBL" id="CP020335">
    <property type="protein sequence ID" value="QXF33233.1"/>
    <property type="molecule type" value="Genomic_DNA"/>
</dbReference>
<feature type="domain" description="Tail sheath protein C-terminal" evidence="4">
    <location>
        <begin position="377"/>
        <end position="483"/>
    </location>
</feature>
<organism evidence="5 6">
    <name type="scientific">Photorhabdus akhurstii</name>
    <dbReference type="NCBI Taxonomy" id="171438"/>
    <lineage>
        <taxon>Bacteria</taxon>
        <taxon>Pseudomonadati</taxon>
        <taxon>Pseudomonadota</taxon>
        <taxon>Gammaproteobacteria</taxon>
        <taxon>Enterobacterales</taxon>
        <taxon>Morganellaceae</taxon>
        <taxon>Photorhabdus</taxon>
    </lineage>
</organism>
<evidence type="ECO:0000259" key="4">
    <source>
        <dbReference type="Pfam" id="PF17482"/>
    </source>
</evidence>
<evidence type="ECO:0000259" key="3">
    <source>
        <dbReference type="Pfam" id="PF04984"/>
    </source>
</evidence>
<evidence type="ECO:0000313" key="6">
    <source>
        <dbReference type="Proteomes" id="UP000693715"/>
    </source>
</evidence>
<feature type="compositionally biased region" description="Basic and acidic residues" evidence="2">
    <location>
        <begin position="93"/>
        <end position="108"/>
    </location>
</feature>
<gene>
    <name evidence="5" type="ORF">B0X70_08865</name>
</gene>
<evidence type="ECO:0000313" key="5">
    <source>
        <dbReference type="EMBL" id="QXF33233.1"/>
    </source>
</evidence>
<dbReference type="PANTHER" id="PTHR35861:SF1">
    <property type="entry name" value="PHAGE TAIL SHEATH PROTEIN"/>
    <property type="match status" value="1"/>
</dbReference>
<sequence>MTTQTSYPGVYIEEDASLDLSVSQGNTAIPVFIGRFSPKKAETPPLLQITHINSWLDFTNLFNVGCITSIQITSTKIESKPLSPAPVPQKSEGNAEARSDMEVKDDTQVKGNTEIVPTTKTTIQVEDGDPGYTYVVNVDTYTTSSDALKLYFQNGGGPCYILPLSDQELTGHDLKLIPELIEQALEITLIVCPEKGHEPNWEYKNAIYKSLDPLLKAGYFLIADSQTKTKIPDVNVKSQTATYYPPVKVSQLIQTEDSAIAVLGYLDAEHNAVENLAQLKEKNPAVYQQAINKIQDTIKSNGNFIPVSAVIAGVYCATDASRGVWKAPANVVLNGISDVTERLTDDDQSSMDPLGINAIRYFNNRGIIVWGARTLQNDDNWRYIPVRRLFNSAERDIKQAMQFAVFEPNSQPTWERVRSAINNYLYSLWQQGGLAGTKPDEAYFVQIGKGVTMSDDDIKQGKMIVKIGMAAVRPAEFIILQFSQNVAQ</sequence>
<proteinExistence type="inferred from homology"/>
<dbReference type="RefSeq" id="WP_217471324.1">
    <property type="nucleotide sequence ID" value="NZ_CP020335.1"/>
</dbReference>
<accession>A0ABX8LVR1</accession>
<feature type="region of interest" description="Disordered" evidence="2">
    <location>
        <begin position="79"/>
        <end position="108"/>
    </location>
</feature>
<dbReference type="PANTHER" id="PTHR35861">
    <property type="match status" value="1"/>
</dbReference>
<dbReference type="InterPro" id="IPR020287">
    <property type="entry name" value="Tail_sheath_C"/>
</dbReference>